<evidence type="ECO:0000313" key="2">
    <source>
        <dbReference type="EMBL" id="CAK9203636.1"/>
    </source>
</evidence>
<name>A0ABP0TS16_9BRYO</name>
<gene>
    <name evidence="2" type="ORF">CSSPTR1EN2_LOCUS6985</name>
</gene>
<proteinExistence type="predicted"/>
<accession>A0ABP0TS16</accession>
<dbReference type="Proteomes" id="UP001497512">
    <property type="component" value="Chromosome 14"/>
</dbReference>
<protein>
    <submittedName>
        <fullName evidence="2">Uncharacterized protein</fullName>
    </submittedName>
</protein>
<dbReference type="PANTHER" id="PTHR33052">
    <property type="entry name" value="DUF4228 DOMAIN PROTEIN-RELATED"/>
    <property type="match status" value="1"/>
</dbReference>
<dbReference type="Pfam" id="PF14009">
    <property type="entry name" value="PADRE"/>
    <property type="match status" value="1"/>
</dbReference>
<dbReference type="EMBL" id="OZ019906">
    <property type="protein sequence ID" value="CAK9203636.1"/>
    <property type="molecule type" value="Genomic_DNA"/>
</dbReference>
<organism evidence="2 3">
    <name type="scientific">Sphagnum troendelagicum</name>
    <dbReference type="NCBI Taxonomy" id="128251"/>
    <lineage>
        <taxon>Eukaryota</taxon>
        <taxon>Viridiplantae</taxon>
        <taxon>Streptophyta</taxon>
        <taxon>Embryophyta</taxon>
        <taxon>Bryophyta</taxon>
        <taxon>Sphagnophytina</taxon>
        <taxon>Sphagnopsida</taxon>
        <taxon>Sphagnales</taxon>
        <taxon>Sphagnaceae</taxon>
        <taxon>Sphagnum</taxon>
    </lineage>
</organism>
<feature type="region of interest" description="Disordered" evidence="1">
    <location>
        <begin position="157"/>
        <end position="176"/>
    </location>
</feature>
<keyword evidence="3" id="KW-1185">Reference proteome</keyword>
<sequence>MRPFQNYFILCGVQPARVIYGEAGQTLYLAPETTVEEVLQSHPHHFICQQPQAAAAGRFSDQQQAHGGGNQIMLSLDTELESGCIYFLLPLPKLFPSSEAAAPSSSAACTSCACFSQYNNNYCNKLEIISKLGSSAEMKHLIRTSSPASLKIAFRSSPDHRAAGGGSSPSFRSSKLRNLSPVRNNFRVLPEYSNLYSRWNSDNATAAEYFLQRRRKKCDPWRPRLSCISEEEDLELALDQELKMNMNGVKPHRVMSTGSCKARTHHGGTAGAPLVGSRPSSSISVSASVFGGIGWALVSMPSLMVK</sequence>
<evidence type="ECO:0000256" key="1">
    <source>
        <dbReference type="SAM" id="MobiDB-lite"/>
    </source>
</evidence>
<reference evidence="2" key="1">
    <citation type="submission" date="2024-02" db="EMBL/GenBank/DDBJ databases">
        <authorList>
            <consortium name="ELIXIR-Norway"/>
            <consortium name="Elixir Norway"/>
        </authorList>
    </citation>
    <scope>NUCLEOTIDE SEQUENCE</scope>
</reference>
<dbReference type="InterPro" id="IPR025322">
    <property type="entry name" value="PADRE_dom"/>
</dbReference>
<feature type="region of interest" description="Disordered" evidence="1">
    <location>
        <begin position="259"/>
        <end position="279"/>
    </location>
</feature>
<evidence type="ECO:0000313" key="3">
    <source>
        <dbReference type="Proteomes" id="UP001497512"/>
    </source>
</evidence>